<dbReference type="EMBL" id="JARBHB010000002">
    <property type="protein sequence ID" value="KAJ8894103.1"/>
    <property type="molecule type" value="Genomic_DNA"/>
</dbReference>
<keyword evidence="2" id="KW-1185">Reference proteome</keyword>
<accession>A0ABQ9IBS2</accession>
<evidence type="ECO:0000313" key="1">
    <source>
        <dbReference type="EMBL" id="KAJ8894103.1"/>
    </source>
</evidence>
<organism evidence="1 2">
    <name type="scientific">Dryococelus australis</name>
    <dbReference type="NCBI Taxonomy" id="614101"/>
    <lineage>
        <taxon>Eukaryota</taxon>
        <taxon>Metazoa</taxon>
        <taxon>Ecdysozoa</taxon>
        <taxon>Arthropoda</taxon>
        <taxon>Hexapoda</taxon>
        <taxon>Insecta</taxon>
        <taxon>Pterygota</taxon>
        <taxon>Neoptera</taxon>
        <taxon>Polyneoptera</taxon>
        <taxon>Phasmatodea</taxon>
        <taxon>Verophasmatodea</taxon>
        <taxon>Anareolatae</taxon>
        <taxon>Phasmatidae</taxon>
        <taxon>Eurycanthinae</taxon>
        <taxon>Dryococelus</taxon>
    </lineage>
</organism>
<name>A0ABQ9IBS2_9NEOP</name>
<dbReference type="PANTHER" id="PTHR37162:SF11">
    <property type="match status" value="1"/>
</dbReference>
<gene>
    <name evidence="1" type="ORF">PR048_006713</name>
</gene>
<proteinExistence type="predicted"/>
<reference evidence="1 2" key="1">
    <citation type="submission" date="2023-02" db="EMBL/GenBank/DDBJ databases">
        <title>LHISI_Scaffold_Assembly.</title>
        <authorList>
            <person name="Stuart O.P."/>
            <person name="Cleave R."/>
            <person name="Magrath M.J.L."/>
            <person name="Mikheyev A.S."/>
        </authorList>
    </citation>
    <scope>NUCLEOTIDE SEQUENCE [LARGE SCALE GENOMIC DNA]</scope>
    <source>
        <strain evidence="1">Daus_M_001</strain>
        <tissue evidence="1">Leg muscle</tissue>
    </source>
</reference>
<comment type="caution">
    <text evidence="1">The sequence shown here is derived from an EMBL/GenBank/DDBJ whole genome shotgun (WGS) entry which is preliminary data.</text>
</comment>
<protein>
    <submittedName>
        <fullName evidence="1">Uncharacterized protein</fullName>
    </submittedName>
</protein>
<dbReference type="PANTHER" id="PTHR37162">
    <property type="entry name" value="HAT FAMILY DIMERISATION DOMAINCONTAINING PROTEIN-RELATED"/>
    <property type="match status" value="1"/>
</dbReference>
<dbReference type="Proteomes" id="UP001159363">
    <property type="component" value="Chromosome 2"/>
</dbReference>
<sequence length="298" mass="34047">MAPHILNKDVFDAEIMWTFRTVDVHASYKSNENISKIFLKMFSDSDIALKFSCGEKKSAYLVVFGIAPYLQNEIVEQLSVLKKNYVLLFYESLTEMRQIKQLDIHISSRYGKEVKAKNFTSIFLGHSIAKDILNGLLDAVAQLKLFLALQLSMDDTNVNWKVYRLLQDHLRQEHNKTVLNIGSSSLHVAHNVFKTGCSATSWDIHEFLGCLYTLFKEAPARREDYQSTTGSIVRKHVLHDLILLKLKVFISVAKLLQPFLTAYHVLSEDHRKILVCVLQRFVKADALKSANSSVQKLV</sequence>
<evidence type="ECO:0000313" key="2">
    <source>
        <dbReference type="Proteomes" id="UP001159363"/>
    </source>
</evidence>